<keyword evidence="15" id="KW-0449">Lipoprotein</keyword>
<dbReference type="PANTHER" id="PTHR45708:SF47">
    <property type="entry name" value="ENDOCHITINASE A"/>
    <property type="match status" value="1"/>
</dbReference>
<dbReference type="Pfam" id="PF07876">
    <property type="entry name" value="Dabb"/>
    <property type="match status" value="1"/>
</dbReference>
<keyword evidence="11" id="KW-0862">Zinc</keyword>
<dbReference type="EMBL" id="JAKWBI020000009">
    <property type="protein sequence ID" value="KAJ2906796.1"/>
    <property type="molecule type" value="Genomic_DNA"/>
</dbReference>
<keyword evidence="12" id="KW-0146">Chitin degradation</keyword>
<evidence type="ECO:0000256" key="2">
    <source>
        <dbReference type="ARBA" id="ARBA00004609"/>
    </source>
</evidence>
<evidence type="ECO:0000259" key="20">
    <source>
        <dbReference type="PROSITE" id="PS51502"/>
    </source>
</evidence>
<dbReference type="GO" id="GO:0046872">
    <property type="term" value="F:metal ion binding"/>
    <property type="evidence" value="ECO:0007669"/>
    <property type="project" value="UniProtKB-KW"/>
</dbReference>
<feature type="domain" description="GH18" evidence="22">
    <location>
        <begin position="1"/>
        <end position="302"/>
    </location>
</feature>
<evidence type="ECO:0000256" key="16">
    <source>
        <dbReference type="ARBA" id="ARBA00023295"/>
    </source>
</evidence>
<evidence type="ECO:0000256" key="1">
    <source>
        <dbReference type="ARBA" id="ARBA00000822"/>
    </source>
</evidence>
<dbReference type="SUPFAM" id="SSF54909">
    <property type="entry name" value="Dimeric alpha+beta barrel"/>
    <property type="match status" value="1"/>
</dbReference>
<dbReference type="SMART" id="SM00886">
    <property type="entry name" value="Dabb"/>
    <property type="match status" value="1"/>
</dbReference>
<dbReference type="Gene3D" id="3.90.1590.10">
    <property type="entry name" value="glutathione-dependent formaldehyde- activating enzyme (gfa)"/>
    <property type="match status" value="1"/>
</dbReference>
<dbReference type="GO" id="GO:0098552">
    <property type="term" value="C:side of membrane"/>
    <property type="evidence" value="ECO:0007669"/>
    <property type="project" value="UniProtKB-KW"/>
</dbReference>
<keyword evidence="17" id="KW-0624">Polysaccharide degradation</keyword>
<evidence type="ECO:0000313" key="24">
    <source>
        <dbReference type="Proteomes" id="UP001201980"/>
    </source>
</evidence>
<dbReference type="InterPro" id="IPR013097">
    <property type="entry name" value="Dabb"/>
</dbReference>
<dbReference type="InterPro" id="IPR001579">
    <property type="entry name" value="Glyco_hydro_18_chit_AS"/>
</dbReference>
<dbReference type="GO" id="GO:0016846">
    <property type="term" value="F:carbon-sulfur lyase activity"/>
    <property type="evidence" value="ECO:0007669"/>
    <property type="project" value="InterPro"/>
</dbReference>
<evidence type="ECO:0000256" key="11">
    <source>
        <dbReference type="ARBA" id="ARBA00022833"/>
    </source>
</evidence>
<dbReference type="InterPro" id="IPR050542">
    <property type="entry name" value="Glycosyl_Hydrlase18_Chitinase"/>
</dbReference>
<evidence type="ECO:0000259" key="21">
    <source>
        <dbReference type="PROSITE" id="PS51891"/>
    </source>
</evidence>
<gene>
    <name evidence="23" type="ORF">MKZ38_010787</name>
</gene>
<dbReference type="SUPFAM" id="SSF51445">
    <property type="entry name" value="(Trans)glycosidases"/>
    <property type="match status" value="1"/>
</dbReference>
<keyword evidence="10 18" id="KW-0378">Hydrolase</keyword>
<keyword evidence="13" id="KW-0472">Membrane</keyword>
<dbReference type="EC" id="3.2.1.14" evidence="5"/>
<dbReference type="Pfam" id="PF04828">
    <property type="entry name" value="GFA"/>
    <property type="match status" value="1"/>
</dbReference>
<dbReference type="AlphaFoldDB" id="A0AAD5WVT3"/>
<dbReference type="GO" id="GO:0008843">
    <property type="term" value="F:endochitinase activity"/>
    <property type="evidence" value="ECO:0007669"/>
    <property type="project" value="UniProtKB-EC"/>
</dbReference>
<evidence type="ECO:0000256" key="13">
    <source>
        <dbReference type="ARBA" id="ARBA00023136"/>
    </source>
</evidence>
<feature type="domain" description="CENP-V/GFA" evidence="21">
    <location>
        <begin position="755"/>
        <end position="871"/>
    </location>
</feature>
<evidence type="ECO:0000259" key="22">
    <source>
        <dbReference type="PROSITE" id="PS51910"/>
    </source>
</evidence>
<protein>
    <recommendedName>
        <fullName evidence="5">chitinase</fullName>
        <ecNumber evidence="5">3.2.1.14</ecNumber>
    </recommendedName>
</protein>
<evidence type="ECO:0000256" key="15">
    <source>
        <dbReference type="ARBA" id="ARBA00023288"/>
    </source>
</evidence>
<keyword evidence="8" id="KW-0325">Glycoprotein</keyword>
<evidence type="ECO:0000313" key="23">
    <source>
        <dbReference type="EMBL" id="KAJ2906796.1"/>
    </source>
</evidence>
<evidence type="ECO:0000256" key="6">
    <source>
        <dbReference type="ARBA" id="ARBA00022475"/>
    </source>
</evidence>
<feature type="compositionally biased region" description="Basic and acidic residues" evidence="19">
    <location>
        <begin position="482"/>
        <end position="492"/>
    </location>
</feature>
<comment type="subcellular location">
    <subcellularLocation>
        <location evidence="2">Cell membrane</location>
        <topology evidence="2">Lipid-anchor</topology>
        <topology evidence="2">GPI-anchor</topology>
    </subcellularLocation>
    <subcellularLocation>
        <location evidence="3">Secreted</location>
    </subcellularLocation>
</comment>
<dbReference type="SUPFAM" id="SSF51316">
    <property type="entry name" value="Mss4-like"/>
    <property type="match status" value="1"/>
</dbReference>
<dbReference type="PROSITE" id="PS51502">
    <property type="entry name" value="S_R_A_B_BARREL"/>
    <property type="match status" value="1"/>
</dbReference>
<evidence type="ECO:0000256" key="3">
    <source>
        <dbReference type="ARBA" id="ARBA00004613"/>
    </source>
</evidence>
<accession>A0AAD5WVT3</accession>
<evidence type="ECO:0000256" key="14">
    <source>
        <dbReference type="ARBA" id="ARBA00023277"/>
    </source>
</evidence>
<comment type="catalytic activity">
    <reaction evidence="1">
        <text>Random endo-hydrolysis of N-acetyl-beta-D-glucosaminide (1-&gt;4)-beta-linkages in chitin and chitodextrins.</text>
        <dbReference type="EC" id="3.2.1.14"/>
    </reaction>
</comment>
<evidence type="ECO:0000256" key="4">
    <source>
        <dbReference type="ARBA" id="ARBA00005495"/>
    </source>
</evidence>
<dbReference type="PROSITE" id="PS01095">
    <property type="entry name" value="GH18_1"/>
    <property type="match status" value="1"/>
</dbReference>
<dbReference type="InterPro" id="IPR011057">
    <property type="entry name" value="Mss4-like_sf"/>
</dbReference>
<keyword evidence="14" id="KW-0119">Carbohydrate metabolism</keyword>
<name>A0AAD5WVT3_9PEZI</name>
<keyword evidence="16 18" id="KW-0326">Glycosidase</keyword>
<dbReference type="PROSITE" id="PS51891">
    <property type="entry name" value="CENP_V_GFA"/>
    <property type="match status" value="1"/>
</dbReference>
<evidence type="ECO:0000256" key="19">
    <source>
        <dbReference type="SAM" id="MobiDB-lite"/>
    </source>
</evidence>
<reference evidence="23" key="1">
    <citation type="submission" date="2022-07" db="EMBL/GenBank/DDBJ databases">
        <title>Draft genome sequence of Zalerion maritima ATCC 34329, a (micro)plastics degrading marine fungus.</title>
        <authorList>
            <person name="Paco A."/>
            <person name="Goncalves M.F.M."/>
            <person name="Rocha-Santos T.A.P."/>
            <person name="Alves A."/>
        </authorList>
    </citation>
    <scope>NUCLEOTIDE SEQUENCE</scope>
    <source>
        <strain evidence="23">ATCC 34329</strain>
    </source>
</reference>
<dbReference type="Gene3D" id="3.20.20.80">
    <property type="entry name" value="Glycosidases"/>
    <property type="match status" value="1"/>
</dbReference>
<dbReference type="Gene3D" id="3.30.70.100">
    <property type="match status" value="1"/>
</dbReference>
<dbReference type="Pfam" id="PF00704">
    <property type="entry name" value="Glyco_hydro_18"/>
    <property type="match status" value="1"/>
</dbReference>
<dbReference type="InterPro" id="IPR017853">
    <property type="entry name" value="GH"/>
</dbReference>
<proteinExistence type="inferred from homology"/>
<evidence type="ECO:0000256" key="7">
    <source>
        <dbReference type="ARBA" id="ARBA00022525"/>
    </source>
</evidence>
<comment type="caution">
    <text evidence="23">The sequence shown here is derived from an EMBL/GenBank/DDBJ whole genome shotgun (WGS) entry which is preliminary data.</text>
</comment>
<evidence type="ECO:0000256" key="8">
    <source>
        <dbReference type="ARBA" id="ARBA00022622"/>
    </source>
</evidence>
<dbReference type="PANTHER" id="PTHR45708">
    <property type="entry name" value="ENDOCHITINASE"/>
    <property type="match status" value="1"/>
</dbReference>
<keyword evidence="7" id="KW-0964">Secreted</keyword>
<feature type="region of interest" description="Disordered" evidence="19">
    <location>
        <begin position="456"/>
        <end position="582"/>
    </location>
</feature>
<dbReference type="PROSITE" id="PS51910">
    <property type="entry name" value="GH18_2"/>
    <property type="match status" value="1"/>
</dbReference>
<sequence>MIILAFVHRFPEDGNGYIGTNFGNQCDGSVYEGPGDEPSADQLQKDCNIFGMAEAIDTCQHVSEKKVMLALGGGAGGYTLFGEEQGNKLADQLWEMFGPKQQGYTGPRPLDGPTWSIDIDGFDFDIEYPSTDRSVGYIALAQRLRQHFAAVSTKRYYLSVSPQCVVPDANVGSLMAGVKFDMVFVQFYNTPYCSAGAWVDANTNYHPGAYPNPSQFSYDEWAEWIASSPSAGAKIMIGLPGATTAANPASYVAPDDMDKLIMAYYCRESFGGITIWEATHAYQNNAGGFSFFTNAKRSLGKAYREPLAYVCPAKHTEPTQQPWTTAPTVQTIAVPTTKISVGTPVSTMPVDNGDGGSGGSDTDINYGLIITNDGSCGVSMLTRQSTEVSPGKCLLFRLFHGADMIRGWNLETAKGTARRSSSNIEASSTPSRRRLSCNLTIPPCFSLCVRTLSDSEGSSPTLPVRSWEPKTPLSASYSRSRRSCDVPRRAEKAITTIPIQSLAAPPPHEEPYSSCLPSSTTPAPEKIAAETIIPTTTSPPPSRKRQPEAPAVPTSVAEEPPRCRTPITIAPPPPSLSPSAPHPSIALDLDSRLDVEPDFSSISTHTPKPAPAANMTSAPGGTITHIVLFKYSSSISWTDLESHFGVFRSLQRRCVHPLTGKPYMLSMRMGKNRSWESFSKGMTHAFVLEFASQGDLDYYLTEDPVHLGFSRDVAGRGLVEDSLVVDLREGELFGEEATKPDGASRGGGRGGARVYKGACHCGDCGFEVRVPEGEALGHVLCHCDTCKKISGAPFSCNYIVPREALAVTGGNGGMKTYTYQGASGKDVRCYYCGRCTSHVYHHQDAMPEKVIVRTLLLEEGKEMGVGGEIFKEGRLGWVEDLRGALRGGDTKGKKVTNGV</sequence>
<organism evidence="23 24">
    <name type="scientific">Zalerion maritima</name>
    <dbReference type="NCBI Taxonomy" id="339359"/>
    <lineage>
        <taxon>Eukaryota</taxon>
        <taxon>Fungi</taxon>
        <taxon>Dikarya</taxon>
        <taxon>Ascomycota</taxon>
        <taxon>Pezizomycotina</taxon>
        <taxon>Sordariomycetes</taxon>
        <taxon>Lulworthiomycetidae</taxon>
        <taxon>Lulworthiales</taxon>
        <taxon>Lulworthiaceae</taxon>
        <taxon>Zalerion</taxon>
    </lineage>
</organism>
<evidence type="ECO:0000256" key="12">
    <source>
        <dbReference type="ARBA" id="ARBA00023024"/>
    </source>
</evidence>
<evidence type="ECO:0000256" key="9">
    <source>
        <dbReference type="ARBA" id="ARBA00022723"/>
    </source>
</evidence>
<dbReference type="GO" id="GO:0005886">
    <property type="term" value="C:plasma membrane"/>
    <property type="evidence" value="ECO:0007669"/>
    <property type="project" value="UniProtKB-SubCell"/>
</dbReference>
<dbReference type="InterPro" id="IPR001223">
    <property type="entry name" value="Glyco_hydro18_cat"/>
</dbReference>
<comment type="similarity">
    <text evidence="4">Belongs to the Gfa family.</text>
</comment>
<feature type="domain" description="Stress-response A/B barrel" evidence="20">
    <location>
        <begin position="623"/>
        <end position="727"/>
    </location>
</feature>
<dbReference type="InterPro" id="IPR011008">
    <property type="entry name" value="Dimeric_a/b-barrel"/>
</dbReference>
<evidence type="ECO:0000256" key="10">
    <source>
        <dbReference type="ARBA" id="ARBA00022801"/>
    </source>
</evidence>
<keyword evidence="9" id="KW-0479">Metal-binding</keyword>
<keyword evidence="6" id="KW-1003">Cell membrane</keyword>
<dbReference type="InterPro" id="IPR006913">
    <property type="entry name" value="CENP-V/GFA"/>
</dbReference>
<dbReference type="GO" id="GO:0000272">
    <property type="term" value="P:polysaccharide catabolic process"/>
    <property type="evidence" value="ECO:0007669"/>
    <property type="project" value="UniProtKB-KW"/>
</dbReference>
<dbReference type="GO" id="GO:0006032">
    <property type="term" value="P:chitin catabolic process"/>
    <property type="evidence" value="ECO:0007669"/>
    <property type="project" value="UniProtKB-KW"/>
</dbReference>
<keyword evidence="24" id="KW-1185">Reference proteome</keyword>
<evidence type="ECO:0000256" key="18">
    <source>
        <dbReference type="RuleBase" id="RU000489"/>
    </source>
</evidence>
<dbReference type="Proteomes" id="UP001201980">
    <property type="component" value="Unassembled WGS sequence"/>
</dbReference>
<keyword evidence="8" id="KW-0336">GPI-anchor</keyword>
<evidence type="ECO:0000256" key="17">
    <source>
        <dbReference type="ARBA" id="ARBA00023326"/>
    </source>
</evidence>
<evidence type="ECO:0000256" key="5">
    <source>
        <dbReference type="ARBA" id="ARBA00012729"/>
    </source>
</evidence>
<dbReference type="GO" id="GO:0005576">
    <property type="term" value="C:extracellular region"/>
    <property type="evidence" value="ECO:0007669"/>
    <property type="project" value="UniProtKB-SubCell"/>
</dbReference>